<keyword evidence="3" id="KW-1133">Transmembrane helix</keyword>
<dbReference type="Proteomes" id="UP001630127">
    <property type="component" value="Unassembled WGS sequence"/>
</dbReference>
<dbReference type="PANTHER" id="PTHR46719:SF21">
    <property type="entry name" value="RING-H2 FINGER PROTEIN ATL70-LIKE"/>
    <property type="match status" value="1"/>
</dbReference>
<keyword evidence="3" id="KW-0472">Membrane</keyword>
<dbReference type="InterPro" id="IPR001841">
    <property type="entry name" value="Znf_RING"/>
</dbReference>
<feature type="transmembrane region" description="Helical" evidence="3">
    <location>
        <begin position="26"/>
        <end position="50"/>
    </location>
</feature>
<proteinExistence type="predicted"/>
<evidence type="ECO:0000313" key="5">
    <source>
        <dbReference type="EMBL" id="KAL3523689.1"/>
    </source>
</evidence>
<evidence type="ECO:0000256" key="3">
    <source>
        <dbReference type="SAM" id="Phobius"/>
    </source>
</evidence>
<dbReference type="SMART" id="SM00184">
    <property type="entry name" value="RING"/>
    <property type="match status" value="1"/>
</dbReference>
<dbReference type="Gene3D" id="3.30.40.10">
    <property type="entry name" value="Zinc/RING finger domain, C3HC4 (zinc finger)"/>
    <property type="match status" value="1"/>
</dbReference>
<feature type="compositionally biased region" description="Polar residues" evidence="2">
    <location>
        <begin position="69"/>
        <end position="85"/>
    </location>
</feature>
<gene>
    <name evidence="5" type="ORF">ACH5RR_016523</name>
</gene>
<dbReference type="EMBL" id="JBJUIK010000007">
    <property type="protein sequence ID" value="KAL3523689.1"/>
    <property type="molecule type" value="Genomic_DNA"/>
</dbReference>
<dbReference type="SUPFAM" id="SSF57850">
    <property type="entry name" value="RING/U-box"/>
    <property type="match status" value="1"/>
</dbReference>
<keyword evidence="6" id="KW-1185">Reference proteome</keyword>
<feature type="region of interest" description="Disordered" evidence="2">
    <location>
        <begin position="69"/>
        <end position="88"/>
    </location>
</feature>
<evidence type="ECO:0000313" key="6">
    <source>
        <dbReference type="Proteomes" id="UP001630127"/>
    </source>
</evidence>
<keyword evidence="1" id="KW-0862">Zinc</keyword>
<feature type="domain" description="RING-type" evidence="4">
    <location>
        <begin position="132"/>
        <end position="174"/>
    </location>
</feature>
<organism evidence="5 6">
    <name type="scientific">Cinchona calisaya</name>
    <dbReference type="NCBI Taxonomy" id="153742"/>
    <lineage>
        <taxon>Eukaryota</taxon>
        <taxon>Viridiplantae</taxon>
        <taxon>Streptophyta</taxon>
        <taxon>Embryophyta</taxon>
        <taxon>Tracheophyta</taxon>
        <taxon>Spermatophyta</taxon>
        <taxon>Magnoliopsida</taxon>
        <taxon>eudicotyledons</taxon>
        <taxon>Gunneridae</taxon>
        <taxon>Pentapetalae</taxon>
        <taxon>asterids</taxon>
        <taxon>lamiids</taxon>
        <taxon>Gentianales</taxon>
        <taxon>Rubiaceae</taxon>
        <taxon>Cinchonoideae</taxon>
        <taxon>Cinchoneae</taxon>
        <taxon>Cinchona</taxon>
    </lineage>
</organism>
<reference evidence="5 6" key="1">
    <citation type="submission" date="2024-11" db="EMBL/GenBank/DDBJ databases">
        <title>A near-complete genome assembly of Cinchona calisaya.</title>
        <authorList>
            <person name="Lian D.C."/>
            <person name="Zhao X.W."/>
            <person name="Wei L."/>
        </authorList>
    </citation>
    <scope>NUCLEOTIDE SEQUENCE [LARGE SCALE GENOMIC DNA]</scope>
    <source>
        <tissue evidence="5">Nenye</tissue>
    </source>
</reference>
<protein>
    <recommendedName>
        <fullName evidence="4">RING-type domain-containing protein</fullName>
    </recommendedName>
</protein>
<dbReference type="GO" id="GO:0008270">
    <property type="term" value="F:zinc ion binding"/>
    <property type="evidence" value="ECO:0007669"/>
    <property type="project" value="UniProtKB-KW"/>
</dbReference>
<dbReference type="AlphaFoldDB" id="A0ABD2ZW89"/>
<accession>A0ABD2ZW89</accession>
<keyword evidence="1" id="KW-0863">Zinc-finger</keyword>
<dbReference type="CDD" id="cd16454">
    <property type="entry name" value="RING-H2_PA-TM-RING"/>
    <property type="match status" value="1"/>
</dbReference>
<dbReference type="PANTHER" id="PTHR46719">
    <property type="entry name" value="TRANSCRIPTION FACTOR C2H2 FAMILY-RELATED"/>
    <property type="match status" value="1"/>
</dbReference>
<comment type="caution">
    <text evidence="5">The sequence shown here is derived from an EMBL/GenBank/DDBJ whole genome shotgun (WGS) entry which is preliminary data.</text>
</comment>
<evidence type="ECO:0000256" key="2">
    <source>
        <dbReference type="SAM" id="MobiDB-lite"/>
    </source>
</evidence>
<dbReference type="PROSITE" id="PS50089">
    <property type="entry name" value="ZF_RING_2"/>
    <property type="match status" value="1"/>
</dbReference>
<keyword evidence="1" id="KW-0479">Metal-binding</keyword>
<evidence type="ECO:0000259" key="4">
    <source>
        <dbReference type="PROSITE" id="PS50089"/>
    </source>
</evidence>
<sequence length="201" mass="22332">MNSTSNSTNESPDDYKNQGQETVGPYGFSIGIVFGMITILIIITYCYYIYTRLRAADINTSHNNRSIFHRNSVNDNGTASSSSVNDELASMPRGLDEATLLGYPKLLYSQAKNNQDDEGGCNNNTNNNASGCSICLQEYKDTDMLRLLPECGHFFHLKCLDPWLKMHPTCPICRNSPMPSPLQTPVLEMAPPLSLRVRIDG</sequence>
<evidence type="ECO:0000256" key="1">
    <source>
        <dbReference type="PROSITE-ProRule" id="PRU00175"/>
    </source>
</evidence>
<dbReference type="InterPro" id="IPR045899">
    <property type="entry name" value="ATL71-like"/>
</dbReference>
<name>A0ABD2ZW89_9GENT</name>
<dbReference type="InterPro" id="IPR013083">
    <property type="entry name" value="Znf_RING/FYVE/PHD"/>
</dbReference>
<dbReference type="Pfam" id="PF13639">
    <property type="entry name" value="zf-RING_2"/>
    <property type="match status" value="1"/>
</dbReference>
<keyword evidence="3" id="KW-0812">Transmembrane</keyword>